<dbReference type="CDD" id="cd00063">
    <property type="entry name" value="FN3"/>
    <property type="match status" value="2"/>
</dbReference>
<feature type="domain" description="Fibronectin type-III" evidence="4">
    <location>
        <begin position="235"/>
        <end position="327"/>
    </location>
</feature>
<dbReference type="PROSITE" id="PS50853">
    <property type="entry name" value="FN3"/>
    <property type="match status" value="2"/>
</dbReference>
<dbReference type="Gene3D" id="2.60.40.10">
    <property type="entry name" value="Immunoglobulins"/>
    <property type="match status" value="2"/>
</dbReference>
<feature type="domain" description="Fibronectin type-III" evidence="4">
    <location>
        <begin position="145"/>
        <end position="233"/>
    </location>
</feature>
<keyword evidence="1" id="KW-0677">Repeat</keyword>
<feature type="chain" id="PRO_5045376508" evidence="3">
    <location>
        <begin position="28"/>
        <end position="513"/>
    </location>
</feature>
<dbReference type="InterPro" id="IPR050964">
    <property type="entry name" value="Striated_Muscle_Regulatory"/>
</dbReference>
<dbReference type="InterPro" id="IPR036116">
    <property type="entry name" value="FN3_sf"/>
</dbReference>
<evidence type="ECO:0000256" key="2">
    <source>
        <dbReference type="SAM" id="MobiDB-lite"/>
    </source>
</evidence>
<dbReference type="SUPFAM" id="SSF49265">
    <property type="entry name" value="Fibronectin type III"/>
    <property type="match status" value="1"/>
</dbReference>
<dbReference type="PANTHER" id="PTHR13817">
    <property type="entry name" value="TITIN"/>
    <property type="match status" value="1"/>
</dbReference>
<gene>
    <name evidence="5" type="ORF">ACFFGH_11570</name>
</gene>
<dbReference type="InterPro" id="IPR003961">
    <property type="entry name" value="FN3_dom"/>
</dbReference>
<dbReference type="RefSeq" id="WP_386668369.1">
    <property type="nucleotide sequence ID" value="NZ_JBHLTG010000002.1"/>
</dbReference>
<dbReference type="PANTHER" id="PTHR13817:SF96">
    <property type="entry name" value="NEURAL CELL ADHESION MOLECULE 1"/>
    <property type="match status" value="1"/>
</dbReference>
<feature type="signal peptide" evidence="3">
    <location>
        <begin position="1"/>
        <end position="27"/>
    </location>
</feature>
<keyword evidence="3" id="KW-0732">Signal</keyword>
<protein>
    <submittedName>
        <fullName evidence="5">Fibronectin type III domain-containing protein</fullName>
    </submittedName>
</protein>
<dbReference type="EMBL" id="JBHLTG010000002">
    <property type="protein sequence ID" value="MFC0678477.1"/>
    <property type="molecule type" value="Genomic_DNA"/>
</dbReference>
<keyword evidence="6" id="KW-1185">Reference proteome</keyword>
<dbReference type="InterPro" id="IPR013783">
    <property type="entry name" value="Ig-like_fold"/>
</dbReference>
<feature type="region of interest" description="Disordered" evidence="2">
    <location>
        <begin position="218"/>
        <end position="246"/>
    </location>
</feature>
<evidence type="ECO:0000313" key="6">
    <source>
        <dbReference type="Proteomes" id="UP001589896"/>
    </source>
</evidence>
<proteinExistence type="predicted"/>
<dbReference type="SMART" id="SM00060">
    <property type="entry name" value="FN3"/>
    <property type="match status" value="2"/>
</dbReference>
<feature type="compositionally biased region" description="Low complexity" evidence="2">
    <location>
        <begin position="218"/>
        <end position="227"/>
    </location>
</feature>
<evidence type="ECO:0000259" key="4">
    <source>
        <dbReference type="PROSITE" id="PS50853"/>
    </source>
</evidence>
<name>A0ABV6RPY8_9GAMM</name>
<comment type="caution">
    <text evidence="5">The sequence shown here is derived from an EMBL/GenBank/DDBJ whole genome shotgun (WGS) entry which is preliminary data.</text>
</comment>
<evidence type="ECO:0000313" key="5">
    <source>
        <dbReference type="EMBL" id="MFC0678477.1"/>
    </source>
</evidence>
<reference evidence="5 6" key="1">
    <citation type="submission" date="2024-09" db="EMBL/GenBank/DDBJ databases">
        <authorList>
            <person name="Sun Q."/>
            <person name="Mori K."/>
        </authorList>
    </citation>
    <scope>NUCLEOTIDE SEQUENCE [LARGE SCALE GENOMIC DNA]</scope>
    <source>
        <strain evidence="5 6">KCTC 23076</strain>
    </source>
</reference>
<accession>A0ABV6RPY8</accession>
<dbReference type="Proteomes" id="UP001589896">
    <property type="component" value="Unassembled WGS sequence"/>
</dbReference>
<evidence type="ECO:0000256" key="3">
    <source>
        <dbReference type="SAM" id="SignalP"/>
    </source>
</evidence>
<sequence>MYQSARTALALLAAAAMALGLAQPALAAEPSHFHFVRGSATTTPGSVCVDSYVEPAWGVAAVTLDIALNGAVRDSVTSKLTTSKRGSFADSIKYHRCFDIAAGPVAVTAVATANPDSAAGRPVTVAVLDQLLQVAAVRPPTVPAAPGKPSVRATGATSIKVAWGQADDGGSRVTGYEVRVSKGSTVRTVHTTGTSVTVPGLKLHSAYSVTVRARNSVGSSAASPAAGIRLEPPGRPAKPAASAGSATSARLVWTAPKSAGGPPVTGYQIRVLHGSTLVRTVAVAADKRSVTLAGLEGATRYSVDVRAKNAVGYSMRSSKASFTTKGWTGAAKWAAKKYGTFSTVTIRGTGNDLIELPRGAKAGLLSAQHSGAAGFSVKVQDSTRNTTDWPVNTIGAYAGTTVFGMDSWRGTPRHLEIRTSGDWTIRISAVRTAASLPGTGRGDGVYLYDGGTSRLAVTHNGHRNFVVYTYAGGLYGRDHVVNAYGAFRGTAPFKKGPAVVEVLADGSWTTRLG</sequence>
<dbReference type="Pfam" id="PF00041">
    <property type="entry name" value="fn3"/>
    <property type="match status" value="2"/>
</dbReference>
<evidence type="ECO:0000256" key="1">
    <source>
        <dbReference type="ARBA" id="ARBA00022737"/>
    </source>
</evidence>
<organism evidence="5 6">
    <name type="scientific">Lysobacter korlensis</name>
    <dbReference type="NCBI Taxonomy" id="553636"/>
    <lineage>
        <taxon>Bacteria</taxon>
        <taxon>Pseudomonadati</taxon>
        <taxon>Pseudomonadota</taxon>
        <taxon>Gammaproteobacteria</taxon>
        <taxon>Lysobacterales</taxon>
        <taxon>Lysobacteraceae</taxon>
        <taxon>Lysobacter</taxon>
    </lineage>
</organism>